<evidence type="ECO:0000313" key="3">
    <source>
        <dbReference type="Proteomes" id="UP000053091"/>
    </source>
</evidence>
<feature type="domain" description="Beta-lactamase-related" evidence="1">
    <location>
        <begin position="280"/>
        <end position="435"/>
    </location>
</feature>
<dbReference type="InterPro" id="IPR001466">
    <property type="entry name" value="Beta-lactam-related"/>
</dbReference>
<protein>
    <submittedName>
        <fullName evidence="2">CubicO group peptidase, beta-lactamase class C family</fullName>
    </submittedName>
</protein>
<gene>
    <name evidence="2" type="ORF">TBC1_12267</name>
</gene>
<evidence type="ECO:0000313" key="2">
    <source>
        <dbReference type="EMBL" id="GAP44459.1"/>
    </source>
</evidence>
<dbReference type="Proteomes" id="UP000053091">
    <property type="component" value="Unassembled WGS sequence"/>
</dbReference>
<proteinExistence type="predicted"/>
<dbReference type="PANTHER" id="PTHR43283">
    <property type="entry name" value="BETA-LACTAMASE-RELATED"/>
    <property type="match status" value="1"/>
</dbReference>
<dbReference type="Pfam" id="PF00144">
    <property type="entry name" value="Beta-lactamase"/>
    <property type="match status" value="1"/>
</dbReference>
<keyword evidence="3" id="KW-1185">Reference proteome</keyword>
<dbReference type="InterPro" id="IPR050789">
    <property type="entry name" value="Diverse_Enzym_Activities"/>
</dbReference>
<dbReference type="EMBL" id="DF968183">
    <property type="protein sequence ID" value="GAP44459.1"/>
    <property type="molecule type" value="Genomic_DNA"/>
</dbReference>
<dbReference type="PANTHER" id="PTHR43283:SF7">
    <property type="entry name" value="BETA-LACTAMASE-RELATED DOMAIN-CONTAINING PROTEIN"/>
    <property type="match status" value="1"/>
</dbReference>
<evidence type="ECO:0000259" key="1">
    <source>
        <dbReference type="Pfam" id="PF00144"/>
    </source>
</evidence>
<dbReference type="STRING" id="1678841.TBC1_12267"/>
<dbReference type="InterPro" id="IPR012338">
    <property type="entry name" value="Beta-lactam/transpept-like"/>
</dbReference>
<dbReference type="RefSeq" id="WP_062043786.1">
    <property type="nucleotide sequence ID" value="NZ_DF968183.1"/>
</dbReference>
<reference evidence="2" key="1">
    <citation type="journal article" date="2015" name="Genome Announc.">
        <title>Draft Genome Sequence of Bacteroidales Strain TBC1, a Novel Isolate from a Methanogenic Wastewater Treatment System.</title>
        <authorList>
            <person name="Tourlousse D.M."/>
            <person name="Matsuura N."/>
            <person name="Sun L."/>
            <person name="Toyonaga M."/>
            <person name="Kuroda K."/>
            <person name="Ohashi A."/>
            <person name="Cruz R."/>
            <person name="Yamaguchi T."/>
            <person name="Sekiguchi Y."/>
        </authorList>
    </citation>
    <scope>NUCLEOTIDE SEQUENCE [LARGE SCALE GENOMIC DNA]</scope>
    <source>
        <strain evidence="2">TBC1</strain>
    </source>
</reference>
<dbReference type="Gene3D" id="3.40.710.10">
    <property type="entry name" value="DD-peptidase/beta-lactamase superfamily"/>
    <property type="match status" value="1"/>
</dbReference>
<sequence>MKTLIILISTVVLVNSCRNNPKEWGGPVLVHPRDQLTVEQLLGDSSLAFIDMSYFAEPDWSVPASTGFSGTILLEDTRINFFKQKAYYPGENLFPKLQLDFITHQGVLIPLRKDRIITRFQSDSYWDVVVGAGKVWHEPEDGEWNRASFPLTLTDRWVGQARNCVAAFVFKPDTISNICLQCSQETADIDDMQLGDINGMLPAGFEPKRYVDSAQIVERHKSSVAGRIPVHPLSEIDEDNMIARHFDRMIHSNAPTSLGAVFMNNKLYLHPPSTRHGLYPYPDEMRHGLYSVTKSLAGALALMYLEERYEEDVFGALITDYVPALATHAGWQGVTFSHTLNMVTGTAGGEDAERLYSTLIVAETAEEAIRNIAGLGDAPEPPGRKFNYASTNLFVLSYAMQKFVEKKEGRNVNYWDLVHDHVLVPIGAEHFTVLHTLEKDEESAMPVLAYGALPTIDEAVKIALLFANYGKHGEKQILHENRVKEVFGQTPWKGYSTDNDYRGTGYRHAFWSKEIKTKTRQGNIMVTFMLGFGENYIVFLSDNTVIFRFLDEHDLDIDELIRDVVTLKSPVP</sequence>
<dbReference type="AlphaFoldDB" id="A0A0S7C0J7"/>
<name>A0A0S7C0J7_9BACT</name>
<dbReference type="SUPFAM" id="SSF56601">
    <property type="entry name" value="beta-lactamase/transpeptidase-like"/>
    <property type="match status" value="1"/>
</dbReference>
<organism evidence="2">
    <name type="scientific">Lentimicrobium saccharophilum</name>
    <dbReference type="NCBI Taxonomy" id="1678841"/>
    <lineage>
        <taxon>Bacteria</taxon>
        <taxon>Pseudomonadati</taxon>
        <taxon>Bacteroidota</taxon>
        <taxon>Bacteroidia</taxon>
        <taxon>Bacteroidales</taxon>
        <taxon>Lentimicrobiaceae</taxon>
        <taxon>Lentimicrobium</taxon>
    </lineage>
</organism>
<accession>A0A0S7C0J7</accession>